<feature type="transmembrane region" description="Helical" evidence="1">
    <location>
        <begin position="6"/>
        <end position="24"/>
    </location>
</feature>
<feature type="transmembrane region" description="Helical" evidence="1">
    <location>
        <begin position="145"/>
        <end position="166"/>
    </location>
</feature>
<evidence type="ECO:0000256" key="1">
    <source>
        <dbReference type="SAM" id="Phobius"/>
    </source>
</evidence>
<feature type="transmembrane region" description="Helical" evidence="1">
    <location>
        <begin position="118"/>
        <end position="139"/>
    </location>
</feature>
<evidence type="ECO:0000313" key="2">
    <source>
        <dbReference type="EMBL" id="MFC4617788.1"/>
    </source>
</evidence>
<proteinExistence type="predicted"/>
<dbReference type="PANTHER" id="PTHR36434">
    <property type="entry name" value="MEMBRANE PROTEASE YUGP-RELATED"/>
    <property type="match status" value="1"/>
</dbReference>
<dbReference type="PANTHER" id="PTHR36434:SF1">
    <property type="entry name" value="MEMBRANE PROTEASE YUGP-RELATED"/>
    <property type="match status" value="1"/>
</dbReference>
<accession>A0ABV9GIR7</accession>
<keyword evidence="3" id="KW-1185">Reference proteome</keyword>
<comment type="caution">
    <text evidence="2">The sequence shown here is derived from an EMBL/GenBank/DDBJ whole genome shotgun (WGS) entry which is preliminary data.</text>
</comment>
<reference evidence="3" key="1">
    <citation type="journal article" date="2019" name="Int. J. Syst. Evol. Microbiol.">
        <title>The Global Catalogue of Microorganisms (GCM) 10K type strain sequencing project: providing services to taxonomists for standard genome sequencing and annotation.</title>
        <authorList>
            <consortium name="The Broad Institute Genomics Platform"/>
            <consortium name="The Broad Institute Genome Sequencing Center for Infectious Disease"/>
            <person name="Wu L."/>
            <person name="Ma J."/>
        </authorList>
    </citation>
    <scope>NUCLEOTIDE SEQUENCE [LARGE SCALE GENOMIC DNA]</scope>
    <source>
        <strain evidence="3">CGMCC 1.16306</strain>
    </source>
</reference>
<gene>
    <name evidence="2" type="ORF">ACFO4N_03490</name>
</gene>
<dbReference type="InterPro" id="IPR007395">
    <property type="entry name" value="Zn_peptidase_2"/>
</dbReference>
<protein>
    <submittedName>
        <fullName evidence="2">Zinc metallopeptidase</fullName>
    </submittedName>
</protein>
<feature type="transmembrane region" description="Helical" evidence="1">
    <location>
        <begin position="198"/>
        <end position="222"/>
    </location>
</feature>
<keyword evidence="1" id="KW-0472">Membrane</keyword>
<sequence length="229" mass="24653">MGYGSMIVYFLLIMIIPLWAQGRVRGAYSKYSRVANGTGLTGAQVARRILDDHGLYDVDIEEVGGMLSDHYDPQAKVLRLSSEIYHGTSIAGTAVAAHEVGHAIQDKVDYAPMRIRHALVPVANLGSGLSWILILAGIFLHLAGLALIGVIFFGAAVLFQIVTLPVEFDASRRALVQLDKLGLVTGDEKSGARKVLSAAALTYVAAALVALMELLRFVLMFVGMNNNED</sequence>
<name>A0ABV9GIR7_9BACL</name>
<organism evidence="2 3">
    <name type="scientific">Camelliibacillus cellulosilyticus</name>
    <dbReference type="NCBI Taxonomy" id="2174486"/>
    <lineage>
        <taxon>Bacteria</taxon>
        <taxon>Bacillati</taxon>
        <taxon>Bacillota</taxon>
        <taxon>Bacilli</taxon>
        <taxon>Bacillales</taxon>
        <taxon>Sporolactobacillaceae</taxon>
        <taxon>Camelliibacillus</taxon>
    </lineage>
</organism>
<keyword evidence="1" id="KW-1133">Transmembrane helix</keyword>
<dbReference type="EMBL" id="JBHSFW010000001">
    <property type="protein sequence ID" value="MFC4617788.1"/>
    <property type="molecule type" value="Genomic_DNA"/>
</dbReference>
<keyword evidence="1" id="KW-0812">Transmembrane</keyword>
<dbReference type="Pfam" id="PF04298">
    <property type="entry name" value="Zn_peptidase_2"/>
    <property type="match status" value="1"/>
</dbReference>
<dbReference type="Proteomes" id="UP001596022">
    <property type="component" value="Unassembled WGS sequence"/>
</dbReference>
<dbReference type="RefSeq" id="WP_376845518.1">
    <property type="nucleotide sequence ID" value="NZ_JBHSFW010000001.1"/>
</dbReference>
<evidence type="ECO:0000313" key="3">
    <source>
        <dbReference type="Proteomes" id="UP001596022"/>
    </source>
</evidence>